<dbReference type="PANTHER" id="PTHR10159">
    <property type="entry name" value="DUAL SPECIFICITY PROTEIN PHOSPHATASE"/>
    <property type="match status" value="1"/>
</dbReference>
<evidence type="ECO:0000313" key="5">
    <source>
        <dbReference type="EMBL" id="MCJ2544670.1"/>
    </source>
</evidence>
<gene>
    <name evidence="5" type="ORF">JX360_17490</name>
</gene>
<dbReference type="Gene3D" id="3.90.190.10">
    <property type="entry name" value="Protein tyrosine phosphatase superfamily"/>
    <property type="match status" value="1"/>
</dbReference>
<evidence type="ECO:0000313" key="6">
    <source>
        <dbReference type="Proteomes" id="UP000830835"/>
    </source>
</evidence>
<keyword evidence="2" id="KW-0904">Protein phosphatase</keyword>
<reference evidence="5" key="1">
    <citation type="submission" date="2021-02" db="EMBL/GenBank/DDBJ databases">
        <title>The CRISPR/cas machinery reduction and long-range gene transfer in the hot spring cyanobacterium Synechococcus.</title>
        <authorList>
            <person name="Dvorak P."/>
            <person name="Jahodarova E."/>
            <person name="Hasler P."/>
            <person name="Poulickova A."/>
        </authorList>
    </citation>
    <scope>NUCLEOTIDE SEQUENCE</scope>
    <source>
        <strain evidence="5">Rupite</strain>
    </source>
</reference>
<dbReference type="InterPro" id="IPR000340">
    <property type="entry name" value="Dual-sp_phosphatase_cat-dom"/>
</dbReference>
<protein>
    <submittedName>
        <fullName evidence="5">Dual specificity protein phosphatase family protein</fullName>
    </submittedName>
</protein>
<dbReference type="PANTHER" id="PTHR10159:SF519">
    <property type="entry name" value="DUAL SPECIFICITY PROTEIN PHOSPHATASE MPK3"/>
    <property type="match status" value="1"/>
</dbReference>
<evidence type="ECO:0000256" key="2">
    <source>
        <dbReference type="ARBA" id="ARBA00022912"/>
    </source>
</evidence>
<accession>A0ABT0CFV8</accession>
<sequence length="179" mass="20583">MKTIWDRLATALKGWFGPKPVRRKPLQVDWVIPGKLAVGKFPQEQDIDILLSHNIQLILTLSYPEECSLPPELRKRFRHGYVSMPDSRHRQSIQPAQLLRAVEVIHRALSSGLSVYVHCLAGMERSPLVCVAYLCLHRKMPIEEALRWVKQVHPSSMPTPAQLQVLQYCLHKQQELTQP</sequence>
<dbReference type="PROSITE" id="PS50056">
    <property type="entry name" value="TYR_PHOSPHATASE_2"/>
    <property type="match status" value="1"/>
</dbReference>
<dbReference type="Pfam" id="PF00782">
    <property type="entry name" value="DSPc"/>
    <property type="match status" value="1"/>
</dbReference>
<feature type="domain" description="Tyrosine specific protein phosphatases" evidence="4">
    <location>
        <begin position="96"/>
        <end position="164"/>
    </location>
</feature>
<comment type="caution">
    <text evidence="5">The sequence shown here is derived from an EMBL/GenBank/DDBJ whole genome shotgun (WGS) entry which is preliminary data.</text>
</comment>
<dbReference type="CDD" id="cd14498">
    <property type="entry name" value="DSP"/>
    <property type="match status" value="1"/>
</dbReference>
<keyword evidence="6" id="KW-1185">Reference proteome</keyword>
<proteinExistence type="predicted"/>
<dbReference type="PROSITE" id="PS50054">
    <property type="entry name" value="TYR_PHOSPHATASE_DUAL"/>
    <property type="match status" value="1"/>
</dbReference>
<keyword evidence="1" id="KW-0378">Hydrolase</keyword>
<organism evidence="5 6">
    <name type="scientific">Thermostichus vulcanus str. 'Rupite'</name>
    <dbReference type="NCBI Taxonomy" id="2813851"/>
    <lineage>
        <taxon>Bacteria</taxon>
        <taxon>Bacillati</taxon>
        <taxon>Cyanobacteriota</taxon>
        <taxon>Cyanophyceae</taxon>
        <taxon>Thermostichales</taxon>
        <taxon>Thermostichaceae</taxon>
        <taxon>Thermostichus</taxon>
    </lineage>
</organism>
<dbReference type="InterPro" id="IPR016130">
    <property type="entry name" value="Tyr_Pase_AS"/>
</dbReference>
<feature type="domain" description="Tyrosine-protein phosphatase" evidence="3">
    <location>
        <begin position="27"/>
        <end position="175"/>
    </location>
</feature>
<dbReference type="PROSITE" id="PS00383">
    <property type="entry name" value="TYR_PHOSPHATASE_1"/>
    <property type="match status" value="1"/>
</dbReference>
<dbReference type="InterPro" id="IPR029021">
    <property type="entry name" value="Prot-tyrosine_phosphatase-like"/>
</dbReference>
<dbReference type="EMBL" id="JAFIRA010000118">
    <property type="protein sequence ID" value="MCJ2544670.1"/>
    <property type="molecule type" value="Genomic_DNA"/>
</dbReference>
<dbReference type="RefSeq" id="WP_244353526.1">
    <property type="nucleotide sequence ID" value="NZ_JAFIRA010000118.1"/>
</dbReference>
<name>A0ABT0CFV8_THEVL</name>
<dbReference type="InterPro" id="IPR000387">
    <property type="entry name" value="Tyr_Pase_dom"/>
</dbReference>
<evidence type="ECO:0000259" key="3">
    <source>
        <dbReference type="PROSITE" id="PS50054"/>
    </source>
</evidence>
<dbReference type="SMART" id="SM00195">
    <property type="entry name" value="DSPc"/>
    <property type="match status" value="1"/>
</dbReference>
<evidence type="ECO:0000256" key="1">
    <source>
        <dbReference type="ARBA" id="ARBA00022801"/>
    </source>
</evidence>
<evidence type="ECO:0000259" key="4">
    <source>
        <dbReference type="PROSITE" id="PS50056"/>
    </source>
</evidence>
<dbReference type="Proteomes" id="UP000830835">
    <property type="component" value="Unassembled WGS sequence"/>
</dbReference>
<dbReference type="SUPFAM" id="SSF52799">
    <property type="entry name" value="(Phosphotyrosine protein) phosphatases II"/>
    <property type="match status" value="1"/>
</dbReference>
<dbReference type="InterPro" id="IPR020422">
    <property type="entry name" value="TYR_PHOSPHATASE_DUAL_dom"/>
</dbReference>